<dbReference type="InterPro" id="IPR007751">
    <property type="entry name" value="DUF676_lipase-like"/>
</dbReference>
<dbReference type="EMBL" id="CP042198">
    <property type="protein sequence ID" value="QDS75914.1"/>
    <property type="molecule type" value="Genomic_DNA"/>
</dbReference>
<evidence type="ECO:0000313" key="7">
    <source>
        <dbReference type="Proteomes" id="UP000316270"/>
    </source>
</evidence>
<accession>A0A517LJV1</accession>
<dbReference type="GO" id="GO:0004622">
    <property type="term" value="F:phosphatidylcholine lysophospholipase activity"/>
    <property type="evidence" value="ECO:0007669"/>
    <property type="project" value="TreeGrafter"/>
</dbReference>
<feature type="compositionally biased region" description="Polar residues" evidence="3">
    <location>
        <begin position="1"/>
        <end position="20"/>
    </location>
</feature>
<dbReference type="GO" id="GO:0016042">
    <property type="term" value="P:lipid catabolic process"/>
    <property type="evidence" value="ECO:0007669"/>
    <property type="project" value="UniProtKB-KW"/>
</dbReference>
<dbReference type="PANTHER" id="PTHR12482">
    <property type="entry name" value="LIPASE ROG1-RELATED-RELATED"/>
    <property type="match status" value="1"/>
</dbReference>
<dbReference type="Gene3D" id="3.40.50.1820">
    <property type="entry name" value="alpha/beta hydrolase"/>
    <property type="match status" value="1"/>
</dbReference>
<keyword evidence="4" id="KW-1133">Transmembrane helix</keyword>
<evidence type="ECO:0000256" key="3">
    <source>
        <dbReference type="SAM" id="MobiDB-lite"/>
    </source>
</evidence>
<sequence>MLPFSFSSFDPTALSESQQGMEDHAEPSSADHLCVFVHGLWGNPNHLAYLSSALREKHAQDRIHILAAKRNAGSFTYDGIELGGERVTQEIEDKLEELARNGTTIKKLSVVGYSLGGLVARYAIGLLYHKGWFDKLEPVNFTTFASPHLGVRTPLLGLHNHIWNVVGARTLSTSGRQLFTIDRFRETGRPLLSVIADPDGIFIKALAKFRNRSLYANIINDRSTAYYTSGISRTDPFENLNKVKVNYLKGFEPVIIDPSNPVTHKDDQTLPAFHKRVAGGTVTVLSKVPSAFFFLVFIPIGTVVFLMNSVIQSIRSRQRIRLHQSGKAGIPIEEYRIPLISEMVQDVRQTAEDIYGNVNQSQSQEYLPTGSEEMASPSNPTNKKHKPRTSDTSMGKEKPLISIDEEEVEETDVDDEVPARKTDDQTFPTLALTPIQFAMIQALDDVGFKKYPVWIHNARHSHAAIIKRMNKKSFDEGRIVANHWLSEFEI</sequence>
<evidence type="ECO:0000256" key="2">
    <source>
        <dbReference type="ARBA" id="ARBA00022963"/>
    </source>
</evidence>
<dbReference type="AlphaFoldDB" id="A0A517LJV1"/>
<feature type="region of interest" description="Disordered" evidence="3">
    <location>
        <begin position="1"/>
        <end position="25"/>
    </location>
</feature>
<feature type="region of interest" description="Disordered" evidence="3">
    <location>
        <begin position="358"/>
        <end position="416"/>
    </location>
</feature>
<keyword evidence="2" id="KW-0442">Lipid degradation</keyword>
<comment type="similarity">
    <text evidence="1">Belongs to the putative lipase ROG1 family.</text>
</comment>
<evidence type="ECO:0000256" key="4">
    <source>
        <dbReference type="SAM" id="Phobius"/>
    </source>
</evidence>
<name>A0A517LJV1_9PEZI</name>
<dbReference type="Pfam" id="PF05057">
    <property type="entry name" value="DUF676"/>
    <property type="match status" value="1"/>
</dbReference>
<feature type="domain" description="DUF676" evidence="5">
    <location>
        <begin position="28"/>
        <end position="228"/>
    </location>
</feature>
<feature type="transmembrane region" description="Helical" evidence="4">
    <location>
        <begin position="291"/>
        <end position="311"/>
    </location>
</feature>
<proteinExistence type="inferred from homology"/>
<dbReference type="InterPro" id="IPR029058">
    <property type="entry name" value="AB_hydrolase_fold"/>
</dbReference>
<keyword evidence="2" id="KW-0443">Lipid metabolism</keyword>
<evidence type="ECO:0000313" key="6">
    <source>
        <dbReference type="EMBL" id="QDS75914.1"/>
    </source>
</evidence>
<dbReference type="PANTHER" id="PTHR12482:SF65">
    <property type="entry name" value="ESTERASE, PUTATIVE (AFU_ORTHOLOGUE AFUA_3G12320)-RELATED"/>
    <property type="match status" value="1"/>
</dbReference>
<keyword evidence="4" id="KW-0472">Membrane</keyword>
<reference evidence="6 7" key="1">
    <citation type="submission" date="2019-07" db="EMBL/GenBank/DDBJ databases">
        <title>Finished genome of Venturia effusa.</title>
        <authorList>
            <person name="Young C.A."/>
            <person name="Cox M.P."/>
            <person name="Ganley A.R.D."/>
            <person name="David W.J."/>
        </authorList>
    </citation>
    <scope>NUCLEOTIDE SEQUENCE [LARGE SCALE GENOMIC DNA]</scope>
    <source>
        <strain evidence="7">albino</strain>
    </source>
</reference>
<feature type="compositionally biased region" description="Acidic residues" evidence="3">
    <location>
        <begin position="403"/>
        <end position="416"/>
    </location>
</feature>
<gene>
    <name evidence="6" type="ORF">FKW77_002771</name>
</gene>
<dbReference type="FunFam" id="3.40.50.1820:FF:000223">
    <property type="entry name" value="Lipase/serine esterase"/>
    <property type="match status" value="1"/>
</dbReference>
<evidence type="ECO:0000259" key="5">
    <source>
        <dbReference type="Pfam" id="PF05057"/>
    </source>
</evidence>
<evidence type="ECO:0000256" key="1">
    <source>
        <dbReference type="ARBA" id="ARBA00007920"/>
    </source>
</evidence>
<dbReference type="GO" id="GO:0005811">
    <property type="term" value="C:lipid droplet"/>
    <property type="evidence" value="ECO:0007669"/>
    <property type="project" value="TreeGrafter"/>
</dbReference>
<dbReference type="InterPro" id="IPR044294">
    <property type="entry name" value="Lipase-like"/>
</dbReference>
<keyword evidence="4" id="KW-0812">Transmembrane</keyword>
<dbReference type="GO" id="GO:0047372">
    <property type="term" value="F:monoacylglycerol lipase activity"/>
    <property type="evidence" value="ECO:0007669"/>
    <property type="project" value="TreeGrafter"/>
</dbReference>
<keyword evidence="7" id="KW-1185">Reference proteome</keyword>
<dbReference type="SUPFAM" id="SSF53474">
    <property type="entry name" value="alpha/beta-Hydrolases"/>
    <property type="match status" value="1"/>
</dbReference>
<dbReference type="OrthoDB" id="273452at2759"/>
<dbReference type="Proteomes" id="UP000316270">
    <property type="component" value="Chromosome 14"/>
</dbReference>
<protein>
    <recommendedName>
        <fullName evidence="5">DUF676 domain-containing protein</fullName>
    </recommendedName>
</protein>
<organism evidence="6 7">
    <name type="scientific">Venturia effusa</name>
    <dbReference type="NCBI Taxonomy" id="50376"/>
    <lineage>
        <taxon>Eukaryota</taxon>
        <taxon>Fungi</taxon>
        <taxon>Dikarya</taxon>
        <taxon>Ascomycota</taxon>
        <taxon>Pezizomycotina</taxon>
        <taxon>Dothideomycetes</taxon>
        <taxon>Pleosporomycetidae</taxon>
        <taxon>Venturiales</taxon>
        <taxon>Venturiaceae</taxon>
        <taxon>Venturia</taxon>
    </lineage>
</organism>